<evidence type="ECO:0000313" key="2">
    <source>
        <dbReference type="EMBL" id="CAE2196036.1"/>
    </source>
</evidence>
<feature type="region of interest" description="Disordered" evidence="1">
    <location>
        <begin position="68"/>
        <end position="102"/>
    </location>
</feature>
<proteinExistence type="predicted"/>
<evidence type="ECO:0000256" key="1">
    <source>
        <dbReference type="SAM" id="MobiDB-lite"/>
    </source>
</evidence>
<gene>
    <name evidence="2" type="ORF">CPOL0286_LOCUS1390</name>
</gene>
<feature type="compositionally biased region" description="Basic and acidic residues" evidence="1">
    <location>
        <begin position="169"/>
        <end position="186"/>
    </location>
</feature>
<name>A0A7S4HDL3_9EUKA</name>
<dbReference type="EMBL" id="HBKO01002750">
    <property type="protein sequence ID" value="CAE2196036.1"/>
    <property type="molecule type" value="Transcribed_RNA"/>
</dbReference>
<feature type="compositionally biased region" description="Low complexity" evidence="1">
    <location>
        <begin position="131"/>
        <end position="162"/>
    </location>
</feature>
<feature type="compositionally biased region" description="Gly residues" evidence="1">
    <location>
        <begin position="85"/>
        <end position="97"/>
    </location>
</feature>
<feature type="region of interest" description="Disordered" evidence="1">
    <location>
        <begin position="121"/>
        <end position="232"/>
    </location>
</feature>
<sequence length="316" mass="33643">MQSSWTCVCANRWHPLPKGHGWRRDNHHMTVTRPGGTEVGHPHGGGRAGRRALLAHCSCHACLRAQPSAAPSAAPSVRPSYSDPGGDGYSEPGGDGGTECETGGAVDVLMVVPVHFTLLAVRPPPPPPPQLSQFPPLLSTSQAQQAQQAQSRAQVRAEARAQNNKRAHSFQDKLAAEQRVKRDGPSSRETANEADEGGAPPPDARSATPRGGAPNSKGAAQQQQQPDRNADGQVDVADGLIGACTYCVSFVLILQAVTHTVVRYLTVMPCLRGGFNEEGIQKWGRDARVPEERPVNERVLTRTRAKGAGDADPVRV</sequence>
<accession>A0A7S4HDL3</accession>
<reference evidence="2" key="1">
    <citation type="submission" date="2021-01" db="EMBL/GenBank/DDBJ databases">
        <authorList>
            <person name="Corre E."/>
            <person name="Pelletier E."/>
            <person name="Niang G."/>
            <person name="Scheremetjew M."/>
            <person name="Finn R."/>
            <person name="Kale V."/>
            <person name="Holt S."/>
            <person name="Cochrane G."/>
            <person name="Meng A."/>
            <person name="Brown T."/>
            <person name="Cohen L."/>
        </authorList>
    </citation>
    <scope>NUCLEOTIDE SEQUENCE</scope>
    <source>
        <strain evidence="2">UIO037</strain>
    </source>
</reference>
<feature type="compositionally biased region" description="Low complexity" evidence="1">
    <location>
        <begin position="68"/>
        <end position="84"/>
    </location>
</feature>
<feature type="compositionally biased region" description="Polar residues" evidence="1">
    <location>
        <begin position="218"/>
        <end position="227"/>
    </location>
</feature>
<protein>
    <submittedName>
        <fullName evidence="2">Uncharacterized protein</fullName>
    </submittedName>
</protein>
<organism evidence="2">
    <name type="scientific">Prymnesium polylepis</name>
    <dbReference type="NCBI Taxonomy" id="72548"/>
    <lineage>
        <taxon>Eukaryota</taxon>
        <taxon>Haptista</taxon>
        <taxon>Haptophyta</taxon>
        <taxon>Prymnesiophyceae</taxon>
        <taxon>Prymnesiales</taxon>
        <taxon>Prymnesiaceae</taxon>
        <taxon>Prymnesium</taxon>
    </lineage>
</organism>
<dbReference type="AlphaFoldDB" id="A0A7S4HDL3"/>